<protein>
    <submittedName>
        <fullName evidence="3">Transmembrane protein</fullName>
    </submittedName>
</protein>
<feature type="transmembrane region" description="Helical" evidence="1">
    <location>
        <begin position="224"/>
        <end position="243"/>
    </location>
</feature>
<feature type="transmembrane region" description="Helical" evidence="1">
    <location>
        <begin position="64"/>
        <end position="84"/>
    </location>
</feature>
<accession>A0A7E4UWV1</accession>
<organism evidence="2 3">
    <name type="scientific">Panagrellus redivivus</name>
    <name type="common">Microworm</name>
    <dbReference type="NCBI Taxonomy" id="6233"/>
    <lineage>
        <taxon>Eukaryota</taxon>
        <taxon>Metazoa</taxon>
        <taxon>Ecdysozoa</taxon>
        <taxon>Nematoda</taxon>
        <taxon>Chromadorea</taxon>
        <taxon>Rhabditida</taxon>
        <taxon>Tylenchina</taxon>
        <taxon>Panagrolaimomorpha</taxon>
        <taxon>Panagrolaimoidea</taxon>
        <taxon>Panagrolaimidae</taxon>
        <taxon>Panagrellus</taxon>
    </lineage>
</organism>
<name>A0A7E4UWV1_PANRE</name>
<reference evidence="2" key="1">
    <citation type="journal article" date="2013" name="Genetics">
        <title>The draft genome and transcriptome of Panagrellus redivivus are shaped by the harsh demands of a free-living lifestyle.</title>
        <authorList>
            <person name="Srinivasan J."/>
            <person name="Dillman A.R."/>
            <person name="Macchietto M.G."/>
            <person name="Heikkinen L."/>
            <person name="Lakso M."/>
            <person name="Fracchia K.M."/>
            <person name="Antoshechkin I."/>
            <person name="Mortazavi A."/>
            <person name="Wong G."/>
            <person name="Sternberg P.W."/>
        </authorList>
    </citation>
    <scope>NUCLEOTIDE SEQUENCE [LARGE SCALE GENOMIC DNA]</scope>
    <source>
        <strain evidence="2">MT8872</strain>
    </source>
</reference>
<keyword evidence="1" id="KW-0812">Transmembrane</keyword>
<dbReference type="Proteomes" id="UP000492821">
    <property type="component" value="Unassembled WGS sequence"/>
</dbReference>
<evidence type="ECO:0000313" key="3">
    <source>
        <dbReference type="WBParaSite" id="Pan_g13509.t1"/>
    </source>
</evidence>
<feature type="transmembrane region" description="Helical" evidence="1">
    <location>
        <begin position="286"/>
        <end position="304"/>
    </location>
</feature>
<feature type="transmembrane region" description="Helical" evidence="1">
    <location>
        <begin position="35"/>
        <end position="52"/>
    </location>
</feature>
<proteinExistence type="predicted"/>
<sequence length="332" mass="37755">MTAYLPEPDQFVHVFIGTLAVASAVRSKYQRASGVFFHAFSGAILLLYPSLLHKPLVTGEFDDLHTHLQRFAGAFHIGFAYFAFRSLHDTLRVEPIVHFAKALTAGFLFAVQLLTAFNLSESSTRGIRFNQHYLLPVLLTDGIWLLVETYKLVRNPRVLNDEIDLMCQRTTRFIEGRSNLDIEKVLLVDSALSFVYAFSNFAFPNQILKLIIKHTYLLDGAHKFYSRQFGCFMLFSAIVSLLGSHFTVAHQKNYVLQRILTQVLIVAVHLYGHFGLNIYDLSHCTPFVISILYISLLMTMFFKIQREEDADNAKGVSSKDPKTTVITFKKTT</sequence>
<dbReference type="AlphaFoldDB" id="A0A7E4UWV1"/>
<feature type="transmembrane region" description="Helical" evidence="1">
    <location>
        <begin position="255"/>
        <end position="274"/>
    </location>
</feature>
<keyword evidence="1" id="KW-0472">Membrane</keyword>
<reference evidence="3" key="2">
    <citation type="submission" date="2020-10" db="UniProtKB">
        <authorList>
            <consortium name="WormBaseParasite"/>
        </authorList>
    </citation>
    <scope>IDENTIFICATION</scope>
</reference>
<feature type="transmembrane region" description="Helical" evidence="1">
    <location>
        <begin position="96"/>
        <end position="117"/>
    </location>
</feature>
<keyword evidence="2" id="KW-1185">Reference proteome</keyword>
<evidence type="ECO:0000256" key="1">
    <source>
        <dbReference type="SAM" id="Phobius"/>
    </source>
</evidence>
<keyword evidence="1" id="KW-1133">Transmembrane helix</keyword>
<dbReference type="WBParaSite" id="Pan_g13509.t1">
    <property type="protein sequence ID" value="Pan_g13509.t1"/>
    <property type="gene ID" value="Pan_g13509"/>
</dbReference>
<evidence type="ECO:0000313" key="2">
    <source>
        <dbReference type="Proteomes" id="UP000492821"/>
    </source>
</evidence>